<keyword evidence="2 6" id="KW-0812">Transmembrane</keyword>
<reference evidence="10 11" key="1">
    <citation type="journal article" date="2012" name="New Phytol.">
        <title>Insight into trade-off between wood decay and parasitism from the genome of a fungal forest pathogen.</title>
        <authorList>
            <person name="Olson A."/>
            <person name="Aerts A."/>
            <person name="Asiegbu F."/>
            <person name="Belbahri L."/>
            <person name="Bouzid O."/>
            <person name="Broberg A."/>
            <person name="Canback B."/>
            <person name="Coutinho P.M."/>
            <person name="Cullen D."/>
            <person name="Dalman K."/>
            <person name="Deflorio G."/>
            <person name="van Diepen L.T."/>
            <person name="Dunand C."/>
            <person name="Duplessis S."/>
            <person name="Durling M."/>
            <person name="Gonthier P."/>
            <person name="Grimwood J."/>
            <person name="Fossdal C.G."/>
            <person name="Hansson D."/>
            <person name="Henrissat B."/>
            <person name="Hietala A."/>
            <person name="Himmelstrand K."/>
            <person name="Hoffmeister D."/>
            <person name="Hogberg N."/>
            <person name="James T.Y."/>
            <person name="Karlsson M."/>
            <person name="Kohler A."/>
            <person name="Kues U."/>
            <person name="Lee Y.H."/>
            <person name="Lin Y.C."/>
            <person name="Lind M."/>
            <person name="Lindquist E."/>
            <person name="Lombard V."/>
            <person name="Lucas S."/>
            <person name="Lunden K."/>
            <person name="Morin E."/>
            <person name="Murat C."/>
            <person name="Park J."/>
            <person name="Raffaello T."/>
            <person name="Rouze P."/>
            <person name="Salamov A."/>
            <person name="Schmutz J."/>
            <person name="Solheim H."/>
            <person name="Stahlberg J."/>
            <person name="Velez H."/>
            <person name="de Vries R.P."/>
            <person name="Wiebenga A."/>
            <person name="Woodward S."/>
            <person name="Yakovlev I."/>
            <person name="Garbelotto M."/>
            <person name="Martin F."/>
            <person name="Grigoriev I.V."/>
            <person name="Stenlid J."/>
        </authorList>
    </citation>
    <scope>NUCLEOTIDE SEQUENCE [LARGE SCALE GENOMIC DNA]</scope>
    <source>
        <strain evidence="10 11">TC 32-1</strain>
    </source>
</reference>
<feature type="region of interest" description="Disordered" evidence="5">
    <location>
        <begin position="369"/>
        <end position="392"/>
    </location>
</feature>
<dbReference type="Pfam" id="PF10334">
    <property type="entry name" value="BRE4"/>
    <property type="match status" value="1"/>
</dbReference>
<keyword evidence="4 6" id="KW-0472">Membrane</keyword>
<feature type="transmembrane region" description="Helical" evidence="6">
    <location>
        <begin position="777"/>
        <end position="796"/>
    </location>
</feature>
<evidence type="ECO:0000259" key="7">
    <source>
        <dbReference type="Pfam" id="PF10334"/>
    </source>
</evidence>
<feature type="transmembrane region" description="Helical" evidence="6">
    <location>
        <begin position="239"/>
        <end position="262"/>
    </location>
</feature>
<evidence type="ECO:0000256" key="2">
    <source>
        <dbReference type="ARBA" id="ARBA00022692"/>
    </source>
</evidence>
<feature type="transmembrane region" description="Helical" evidence="6">
    <location>
        <begin position="98"/>
        <end position="125"/>
    </location>
</feature>
<dbReference type="GO" id="GO:0016020">
    <property type="term" value="C:membrane"/>
    <property type="evidence" value="ECO:0007669"/>
    <property type="project" value="UniProtKB-SubCell"/>
</dbReference>
<feature type="compositionally biased region" description="Low complexity" evidence="5">
    <location>
        <begin position="381"/>
        <end position="392"/>
    </location>
</feature>
<evidence type="ECO:0000256" key="3">
    <source>
        <dbReference type="ARBA" id="ARBA00022989"/>
    </source>
</evidence>
<evidence type="ECO:0000313" key="10">
    <source>
        <dbReference type="EMBL" id="ETW75125.1"/>
    </source>
</evidence>
<feature type="transmembrane region" description="Helical" evidence="6">
    <location>
        <begin position="188"/>
        <end position="207"/>
    </location>
</feature>
<comment type="subcellular location">
    <subcellularLocation>
        <location evidence="1">Membrane</location>
        <topology evidence="1">Multi-pass membrane protein</topology>
    </subcellularLocation>
</comment>
<dbReference type="Pfam" id="PF10337">
    <property type="entry name" value="ArAE_2_N"/>
    <property type="match status" value="1"/>
</dbReference>
<organism evidence="10 11">
    <name type="scientific">Heterobasidion irregulare (strain TC 32-1)</name>
    <dbReference type="NCBI Taxonomy" id="747525"/>
    <lineage>
        <taxon>Eukaryota</taxon>
        <taxon>Fungi</taxon>
        <taxon>Dikarya</taxon>
        <taxon>Basidiomycota</taxon>
        <taxon>Agaricomycotina</taxon>
        <taxon>Agaricomycetes</taxon>
        <taxon>Russulales</taxon>
        <taxon>Bondarzewiaceae</taxon>
        <taxon>Heterobasidion</taxon>
        <taxon>Heterobasidion annosum species complex</taxon>
    </lineage>
</organism>
<dbReference type="InterPro" id="IPR018823">
    <property type="entry name" value="ArAE_2_N"/>
</dbReference>
<evidence type="ECO:0000256" key="5">
    <source>
        <dbReference type="SAM" id="MobiDB-lite"/>
    </source>
</evidence>
<protein>
    <recommendedName>
        <fullName evidence="12">ER transporter 6TM N-terminal domain-containing protein</fullName>
    </recommendedName>
</protein>
<dbReference type="InterPro" id="IPR018820">
    <property type="entry name" value="BRE4-related_DUF2421"/>
</dbReference>
<sequence length="1084" mass="118723">MSPTAEKSSPPPSSHRDEEVQQEPWLQSKPTIWSRLPPWVAGPLRSKKSWKLLFKCWLASWAAFILLLPNQSLKTMGNAAFFAMLCSFFLPPSMPIQLFLMVISTMVIGVLFGWGLGAAAMRAALAVRDQVLLKSTLQQVQSRSVVHQYPIIPLMLTPYGSAASSTNPDAVFKIDIFLGYFLDTRSSIVFGVFLGVGAFFFAFLRAYAPPLMIMSIFGTIGLDIFCTFGPLFPFGQYTLLNSLLISVAMYIAIAVVVIVLVFPETMNHAFLNTVSELLTHMSTILKMQDDVLSAMPGDFAADSPKLAKLRGTRLGMISKQQQLATQSKFLGAEFSWGRWNGEDAKGLEEPLLAVSSRINGLMSFVRYSSRRERRDSESPDRSTSSVNTTSTADGATTADTYLIRQMYQRNAAAEAAHSLGLLDVLPLIRRATADLRAACIAGVSSVQAFIDYINKNRYARGAGAAAAEHTRALDEAAERLAHALEQFKTSGRLALLEPYKPLLAGADTFDARTRVPLRGLYVGYVFGASLIAVTEAVLALMDGVRATASKRSANRLWAPRSLRAVAGVLLSKRGDGKDFGEEEKVEEVKIEEAEERSYARDPDSRPPTNAIQRVMHVVHNVYAWTKTAEAVFIFKYTLITILLYLPAVFKSSAHIYYAQKGVWALIMAQTTLNIYAGDQLFNYVVRLGGTFIGLVIGLVVWYLGNAKSNGNPYGLAASVGVFLIPLLFMRLFSPAQYTSGVILMCATVVLIVGYSWIDGHLPTVSSPGIGWPIAWRRWTLVTIGSAASFIVMMFPPQSGRKAVRLRNAATIAGLSHVYIFLMSAWIAGADGTGEEGTQSQGSGEKLPLGKGQAGGPASGAPWVQEFRRKLVGVVQQIQTLQQMTALARWEGNVRGAWPYKEYNRLAEVQMDMVASLAQLAGALSKLAEDRRLSMVHHTAVVNPNFIADAMSVFALVSQALRTGEPLHAVLPQNLLDRLIYHHVPVARAHSSARAMETAEGGEEEGEGRGLVHVEALEELDYMFYASAVIAVIQLLEGLDEVHRLARELCGEVPFAGFAGWRESHQRVHVAGQGLQTPRPVKNWM</sequence>
<dbReference type="STRING" id="747525.W4JPW6"/>
<feature type="transmembrane region" description="Helical" evidence="6">
    <location>
        <begin position="808"/>
        <end position="828"/>
    </location>
</feature>
<evidence type="ECO:0000259" key="9">
    <source>
        <dbReference type="Pfam" id="PF13515"/>
    </source>
</evidence>
<dbReference type="PANTHER" id="PTHR37994:SF3">
    <property type="entry name" value="ER TRANSPORTER 6TM N-TERMINAL DOMAIN-CONTAINING PROTEIN"/>
    <property type="match status" value="1"/>
</dbReference>
<dbReference type="AlphaFoldDB" id="W4JPW6"/>
<gene>
    <name evidence="10" type="ORF">HETIRDRAFT_108248</name>
</gene>
<dbReference type="HOGENOM" id="CLU_003918_1_0_1"/>
<keyword evidence="11" id="KW-1185">Reference proteome</keyword>
<feature type="region of interest" description="Disordered" evidence="5">
    <location>
        <begin position="832"/>
        <end position="858"/>
    </location>
</feature>
<dbReference type="RefSeq" id="XP_009552576.1">
    <property type="nucleotide sequence ID" value="XM_009554281.1"/>
</dbReference>
<evidence type="ECO:0000256" key="4">
    <source>
        <dbReference type="ARBA" id="ARBA00023136"/>
    </source>
</evidence>
<evidence type="ECO:0000259" key="8">
    <source>
        <dbReference type="Pfam" id="PF10337"/>
    </source>
</evidence>
<feature type="transmembrane region" description="Helical" evidence="6">
    <location>
        <begin position="213"/>
        <end position="232"/>
    </location>
</feature>
<dbReference type="OrthoDB" id="2274698at2759"/>
<dbReference type="InParanoid" id="W4JPW6"/>
<feature type="transmembrane region" description="Helical" evidence="6">
    <location>
        <begin position="521"/>
        <end position="541"/>
    </location>
</feature>
<feature type="transmembrane region" description="Helical" evidence="6">
    <location>
        <begin position="710"/>
        <end position="728"/>
    </location>
</feature>
<dbReference type="InterPro" id="IPR049453">
    <property type="entry name" value="Memb_transporter_dom"/>
</dbReference>
<feature type="transmembrane region" description="Helical" evidence="6">
    <location>
        <begin position="52"/>
        <end position="68"/>
    </location>
</feature>
<feature type="region of interest" description="Disordered" evidence="5">
    <location>
        <begin position="1"/>
        <end position="26"/>
    </location>
</feature>
<dbReference type="GeneID" id="20666326"/>
<proteinExistence type="predicted"/>
<dbReference type="Proteomes" id="UP000030671">
    <property type="component" value="Unassembled WGS sequence"/>
</dbReference>
<dbReference type="KEGG" id="hir:HETIRDRAFT_108248"/>
<name>W4JPW6_HETIT</name>
<accession>W4JPW6</accession>
<feature type="compositionally biased region" description="Basic and acidic residues" evidence="5">
    <location>
        <begin position="369"/>
        <end position="380"/>
    </location>
</feature>
<dbReference type="eggNOG" id="KOG4711">
    <property type="taxonomic scope" value="Eukaryota"/>
</dbReference>
<feature type="domain" description="DUF2421" evidence="7">
    <location>
        <begin position="796"/>
        <end position="1051"/>
    </location>
</feature>
<feature type="compositionally biased region" description="Low complexity" evidence="5">
    <location>
        <begin position="835"/>
        <end position="844"/>
    </location>
</feature>
<keyword evidence="3 6" id="KW-1133">Transmembrane helix</keyword>
<feature type="transmembrane region" description="Helical" evidence="6">
    <location>
        <begin position="655"/>
        <end position="676"/>
    </location>
</feature>
<dbReference type="EMBL" id="KI925466">
    <property type="protein sequence ID" value="ETW75125.1"/>
    <property type="molecule type" value="Genomic_DNA"/>
</dbReference>
<evidence type="ECO:0000313" key="11">
    <source>
        <dbReference type="Proteomes" id="UP000030671"/>
    </source>
</evidence>
<feature type="transmembrane region" description="Helical" evidence="6">
    <location>
        <begin position="683"/>
        <end position="704"/>
    </location>
</feature>
<evidence type="ECO:0000256" key="1">
    <source>
        <dbReference type="ARBA" id="ARBA00004141"/>
    </source>
</evidence>
<feature type="transmembrane region" description="Helical" evidence="6">
    <location>
        <begin position="740"/>
        <end position="757"/>
    </location>
</feature>
<feature type="domain" description="Putative ER transporter 6TM N-terminal" evidence="8">
    <location>
        <begin position="36"/>
        <end position="497"/>
    </location>
</feature>
<evidence type="ECO:0000256" key="6">
    <source>
        <dbReference type="SAM" id="Phobius"/>
    </source>
</evidence>
<feature type="transmembrane region" description="Helical" evidence="6">
    <location>
        <begin position="630"/>
        <end position="649"/>
    </location>
</feature>
<evidence type="ECO:0008006" key="12">
    <source>
        <dbReference type="Google" id="ProtNLM"/>
    </source>
</evidence>
<dbReference type="Pfam" id="PF13515">
    <property type="entry name" value="FUSC_2"/>
    <property type="match status" value="1"/>
</dbReference>
<dbReference type="PANTHER" id="PTHR37994">
    <property type="entry name" value="ARAE_2_N DOMAIN-CONTAINING PROTEIN-RELATED"/>
    <property type="match status" value="1"/>
</dbReference>
<feature type="domain" description="Integral membrane bound transporter" evidence="9">
    <location>
        <begin position="654"/>
        <end position="791"/>
    </location>
</feature>